<comment type="caution">
    <text evidence="2">The sequence shown here is derived from an EMBL/GenBank/DDBJ whole genome shotgun (WGS) entry which is preliminary data.</text>
</comment>
<dbReference type="EMBL" id="WAEL01000005">
    <property type="protein sequence ID" value="NID11401.1"/>
    <property type="molecule type" value="Genomic_DNA"/>
</dbReference>
<accession>A0ABX0QGV9</accession>
<dbReference type="PANTHER" id="PTHR41913">
    <property type="entry name" value="DUF1684 DOMAIN-CONTAINING PROTEIN"/>
    <property type="match status" value="1"/>
</dbReference>
<dbReference type="Pfam" id="PF07920">
    <property type="entry name" value="DUF1684"/>
    <property type="match status" value="1"/>
</dbReference>
<dbReference type="RefSeq" id="WP_166692436.1">
    <property type="nucleotide sequence ID" value="NZ_WAEL01000005.1"/>
</dbReference>
<gene>
    <name evidence="2" type="ORF">F7231_14600</name>
</gene>
<sequence>MRLYIIFFCLLRLSAVAQSPYEQAIKQHREHYKAEFLGSGGSPLQTKEAVDLLRFYPADSAYRVTATVQRLPGSKPVDLPTSMANKTAAEAPYATLSFLIDGKPCQLTIYRSLSLATNPMYRDYLFLPFTDATSGKETYGGGRYLDIRTGQIQNGKLELDFNKAYNPYCAYKEGYACPIPPAANRLTVAIKAGELIYGGTH</sequence>
<keyword evidence="3" id="KW-1185">Reference proteome</keyword>
<protein>
    <submittedName>
        <fullName evidence="2">DUF1684 domain-containing protein</fullName>
    </submittedName>
</protein>
<dbReference type="InterPro" id="IPR012467">
    <property type="entry name" value="DUF1684"/>
</dbReference>
<feature type="signal peptide" evidence="1">
    <location>
        <begin position="1"/>
        <end position="17"/>
    </location>
</feature>
<keyword evidence="1" id="KW-0732">Signal</keyword>
<proteinExistence type="predicted"/>
<evidence type="ECO:0000313" key="3">
    <source>
        <dbReference type="Proteomes" id="UP000606008"/>
    </source>
</evidence>
<dbReference type="PANTHER" id="PTHR41913:SF1">
    <property type="entry name" value="DUF1684 DOMAIN-CONTAINING PROTEIN"/>
    <property type="match status" value="1"/>
</dbReference>
<reference evidence="2" key="1">
    <citation type="submission" date="2024-05" db="EMBL/GenBank/DDBJ databases">
        <authorList>
            <person name="Jung D.-H."/>
        </authorList>
    </citation>
    <scope>NUCLEOTIDE SEQUENCE</scope>
    <source>
        <strain evidence="2">JA-25</strain>
    </source>
</reference>
<evidence type="ECO:0000256" key="1">
    <source>
        <dbReference type="SAM" id="SignalP"/>
    </source>
</evidence>
<organism evidence="2 3">
    <name type="scientific">Fibrivirga algicola</name>
    <dbReference type="NCBI Taxonomy" id="2950420"/>
    <lineage>
        <taxon>Bacteria</taxon>
        <taxon>Pseudomonadati</taxon>
        <taxon>Bacteroidota</taxon>
        <taxon>Cytophagia</taxon>
        <taxon>Cytophagales</taxon>
        <taxon>Spirosomataceae</taxon>
        <taxon>Fibrivirga</taxon>
    </lineage>
</organism>
<feature type="chain" id="PRO_5045500073" evidence="1">
    <location>
        <begin position="18"/>
        <end position="201"/>
    </location>
</feature>
<dbReference type="Proteomes" id="UP000606008">
    <property type="component" value="Unassembled WGS sequence"/>
</dbReference>
<name>A0ABX0QGV9_9BACT</name>
<evidence type="ECO:0000313" key="2">
    <source>
        <dbReference type="EMBL" id="NID11401.1"/>
    </source>
</evidence>